<dbReference type="Pfam" id="PF00106">
    <property type="entry name" value="adh_short"/>
    <property type="match status" value="1"/>
</dbReference>
<keyword evidence="5" id="KW-1185">Reference proteome</keyword>
<dbReference type="InterPro" id="IPR036291">
    <property type="entry name" value="NAD(P)-bd_dom_sf"/>
</dbReference>
<dbReference type="Gene3D" id="3.40.50.720">
    <property type="entry name" value="NAD(P)-binding Rossmann-like Domain"/>
    <property type="match status" value="1"/>
</dbReference>
<dbReference type="PANTHER" id="PTHR24320:SF236">
    <property type="entry name" value="SHORT-CHAIN DEHYDROGENASE-RELATED"/>
    <property type="match status" value="1"/>
</dbReference>
<evidence type="ECO:0000313" key="5">
    <source>
        <dbReference type="Proteomes" id="UP000566819"/>
    </source>
</evidence>
<comment type="similarity">
    <text evidence="1">Belongs to the short-chain dehydrogenases/reductases (SDR) family.</text>
</comment>
<sequence>MGNGLSLHSVWTQIFPPKPSFTEEDLPSLEGKVYIVTGSNTGVGKCLAQLLYSKNATVYIAARSRPKSEKAIEGIIAAHPRSSGKLVFLPLDLSDLTTIKASVTEFLS</sequence>
<gene>
    <name evidence="4" type="ORF">G7Y89_g5702</name>
</gene>
<dbReference type="SUPFAM" id="SSF51735">
    <property type="entry name" value="NAD(P)-binding Rossmann-fold domains"/>
    <property type="match status" value="1"/>
</dbReference>
<evidence type="ECO:0000256" key="3">
    <source>
        <dbReference type="ARBA" id="ARBA00023002"/>
    </source>
</evidence>
<keyword evidence="2" id="KW-0521">NADP</keyword>
<evidence type="ECO:0000256" key="1">
    <source>
        <dbReference type="ARBA" id="ARBA00006484"/>
    </source>
</evidence>
<evidence type="ECO:0000313" key="4">
    <source>
        <dbReference type="EMBL" id="KAF4632434.1"/>
    </source>
</evidence>
<dbReference type="OrthoDB" id="191139at2759"/>
<dbReference type="InterPro" id="IPR002347">
    <property type="entry name" value="SDR_fam"/>
</dbReference>
<protein>
    <recommendedName>
        <fullName evidence="6">NAD(P)-binding protein</fullName>
    </recommendedName>
</protein>
<proteinExistence type="inferred from homology"/>
<evidence type="ECO:0000256" key="2">
    <source>
        <dbReference type="ARBA" id="ARBA00022857"/>
    </source>
</evidence>
<reference evidence="4 5" key="1">
    <citation type="submission" date="2020-03" db="EMBL/GenBank/DDBJ databases">
        <title>Draft Genome Sequence of Cudoniella acicularis.</title>
        <authorList>
            <person name="Buettner E."/>
            <person name="Kellner H."/>
        </authorList>
    </citation>
    <scope>NUCLEOTIDE SEQUENCE [LARGE SCALE GENOMIC DNA]</scope>
    <source>
        <strain evidence="4 5">DSM 108380</strain>
    </source>
</reference>
<dbReference type="GO" id="GO:0016491">
    <property type="term" value="F:oxidoreductase activity"/>
    <property type="evidence" value="ECO:0007669"/>
    <property type="project" value="UniProtKB-KW"/>
</dbReference>
<name>A0A8H4RLZ4_9HELO</name>
<organism evidence="4 5">
    <name type="scientific">Cudoniella acicularis</name>
    <dbReference type="NCBI Taxonomy" id="354080"/>
    <lineage>
        <taxon>Eukaryota</taxon>
        <taxon>Fungi</taxon>
        <taxon>Dikarya</taxon>
        <taxon>Ascomycota</taxon>
        <taxon>Pezizomycotina</taxon>
        <taxon>Leotiomycetes</taxon>
        <taxon>Helotiales</taxon>
        <taxon>Tricladiaceae</taxon>
        <taxon>Cudoniella</taxon>
    </lineage>
</organism>
<dbReference type="Proteomes" id="UP000566819">
    <property type="component" value="Unassembled WGS sequence"/>
</dbReference>
<comment type="caution">
    <text evidence="4">The sequence shown here is derived from an EMBL/GenBank/DDBJ whole genome shotgun (WGS) entry which is preliminary data.</text>
</comment>
<evidence type="ECO:0008006" key="6">
    <source>
        <dbReference type="Google" id="ProtNLM"/>
    </source>
</evidence>
<dbReference type="AlphaFoldDB" id="A0A8H4RLZ4"/>
<dbReference type="PANTHER" id="PTHR24320">
    <property type="entry name" value="RETINOL DEHYDROGENASE"/>
    <property type="match status" value="1"/>
</dbReference>
<dbReference type="EMBL" id="JAAMPI010000348">
    <property type="protein sequence ID" value="KAF4632434.1"/>
    <property type="molecule type" value="Genomic_DNA"/>
</dbReference>
<accession>A0A8H4RLZ4</accession>
<keyword evidence="3" id="KW-0560">Oxidoreductase</keyword>